<protein>
    <recommendedName>
        <fullName evidence="3">Transposase</fullName>
    </recommendedName>
</protein>
<gene>
    <name evidence="1" type="ORF">C5471_08120</name>
</gene>
<dbReference type="EMBL" id="PUJU01000013">
    <property type="protein sequence ID" value="NHB87674.1"/>
    <property type="molecule type" value="Genomic_DNA"/>
</dbReference>
<sequence>MAIVRRQQVIPRIFESGSQTVNEENDFWEAIKNSAAQRTTQGVHWHRRYKMEAKQSQQTPGTFNYPGTLQRRPFTGLIAEKISARLACQTAVVGCNVPKPVYLPSPLA</sequence>
<name>A0ABX0GFX8_9GAMM</name>
<organism evidence="1 2">
    <name type="scientific">Photorhabdus tasmaniensis</name>
    <dbReference type="NCBI Taxonomy" id="1004159"/>
    <lineage>
        <taxon>Bacteria</taxon>
        <taxon>Pseudomonadati</taxon>
        <taxon>Pseudomonadota</taxon>
        <taxon>Gammaproteobacteria</taxon>
        <taxon>Enterobacterales</taxon>
        <taxon>Morganellaceae</taxon>
        <taxon>Photorhabdus</taxon>
    </lineage>
</organism>
<proteinExistence type="predicted"/>
<dbReference type="RefSeq" id="WP_166295767.1">
    <property type="nucleotide sequence ID" value="NZ_PUJU01000013.1"/>
</dbReference>
<dbReference type="Proteomes" id="UP000697802">
    <property type="component" value="Unassembled WGS sequence"/>
</dbReference>
<reference evidence="1 2" key="1">
    <citation type="submission" date="2018-02" db="EMBL/GenBank/DDBJ databases">
        <authorList>
            <person name="Machado R.A."/>
        </authorList>
    </citation>
    <scope>NUCLEOTIDE SEQUENCE [LARGE SCALE GENOMIC DNA]</scope>
    <source>
        <strain evidence="1 2">T327</strain>
    </source>
</reference>
<comment type="caution">
    <text evidence="1">The sequence shown here is derived from an EMBL/GenBank/DDBJ whole genome shotgun (WGS) entry which is preliminary data.</text>
</comment>
<accession>A0ABX0GFX8</accession>
<evidence type="ECO:0000313" key="1">
    <source>
        <dbReference type="EMBL" id="NHB87674.1"/>
    </source>
</evidence>
<evidence type="ECO:0000313" key="2">
    <source>
        <dbReference type="Proteomes" id="UP000697802"/>
    </source>
</evidence>
<evidence type="ECO:0008006" key="3">
    <source>
        <dbReference type="Google" id="ProtNLM"/>
    </source>
</evidence>
<keyword evidence="2" id="KW-1185">Reference proteome</keyword>